<evidence type="ECO:0000256" key="4">
    <source>
        <dbReference type="ARBA" id="ARBA00023125"/>
    </source>
</evidence>
<dbReference type="InterPro" id="IPR041916">
    <property type="entry name" value="Anti_sigma_zinc_sf"/>
</dbReference>
<accession>A0A1V9A0U1</accession>
<evidence type="ECO:0000256" key="2">
    <source>
        <dbReference type="ARBA" id="ARBA00023015"/>
    </source>
</evidence>
<protein>
    <submittedName>
        <fullName evidence="9">Uncharacterized protein</fullName>
    </submittedName>
</protein>
<dbReference type="GO" id="GO:0016987">
    <property type="term" value="F:sigma factor activity"/>
    <property type="evidence" value="ECO:0007669"/>
    <property type="project" value="UniProtKB-KW"/>
</dbReference>
<dbReference type="InterPro" id="IPR007627">
    <property type="entry name" value="RNA_pol_sigma70_r2"/>
</dbReference>
<feature type="region of interest" description="Disordered" evidence="6">
    <location>
        <begin position="430"/>
        <end position="526"/>
    </location>
</feature>
<dbReference type="EMBL" id="MWIH01000006">
    <property type="protein sequence ID" value="OQO90772.1"/>
    <property type="molecule type" value="Genomic_DNA"/>
</dbReference>
<reference evidence="9 10" key="1">
    <citation type="submission" date="2017-02" db="EMBL/GenBank/DDBJ databases">
        <title>Draft genome of Saccharomonospora sp. 154.</title>
        <authorList>
            <person name="Alonso-Carmona G.S."/>
            <person name="De La Haba R."/>
            <person name="Vera-Gargallo B."/>
            <person name="Sandoval-Trujillo A.H."/>
            <person name="Ramirez-Duran N."/>
            <person name="Ventosa A."/>
        </authorList>
    </citation>
    <scope>NUCLEOTIDE SEQUENCE [LARGE SCALE GENOMIC DNA]</scope>
    <source>
        <strain evidence="9 10">LRS4.154</strain>
    </source>
</reference>
<dbReference type="SUPFAM" id="SSF88946">
    <property type="entry name" value="Sigma2 domain of RNA polymerase sigma factors"/>
    <property type="match status" value="1"/>
</dbReference>
<dbReference type="InterPro" id="IPR014284">
    <property type="entry name" value="RNA_pol_sigma-70_dom"/>
</dbReference>
<dbReference type="InterPro" id="IPR013325">
    <property type="entry name" value="RNA_pol_sigma_r2"/>
</dbReference>
<gene>
    <name evidence="9" type="ORF">B1813_14675</name>
</gene>
<feature type="compositionally biased region" description="Low complexity" evidence="6">
    <location>
        <begin position="430"/>
        <end position="441"/>
    </location>
</feature>
<dbReference type="PANTHER" id="PTHR43133:SF8">
    <property type="entry name" value="RNA POLYMERASE SIGMA FACTOR HI_1459-RELATED"/>
    <property type="match status" value="1"/>
</dbReference>
<keyword evidence="5" id="KW-0804">Transcription</keyword>
<dbReference type="PANTHER" id="PTHR43133">
    <property type="entry name" value="RNA POLYMERASE ECF-TYPE SIGMA FACTO"/>
    <property type="match status" value="1"/>
</dbReference>
<feature type="region of interest" description="Disordered" evidence="6">
    <location>
        <begin position="324"/>
        <end position="405"/>
    </location>
</feature>
<dbReference type="Gene3D" id="1.10.1740.10">
    <property type="match status" value="1"/>
</dbReference>
<evidence type="ECO:0000256" key="5">
    <source>
        <dbReference type="ARBA" id="ARBA00023163"/>
    </source>
</evidence>
<comment type="similarity">
    <text evidence="1">Belongs to the sigma-70 factor family. ECF subfamily.</text>
</comment>
<evidence type="ECO:0000256" key="6">
    <source>
        <dbReference type="SAM" id="MobiDB-lite"/>
    </source>
</evidence>
<name>A0A1V9A0U1_SACPI</name>
<dbReference type="Pfam" id="PF04542">
    <property type="entry name" value="Sigma70_r2"/>
    <property type="match status" value="1"/>
</dbReference>
<dbReference type="SUPFAM" id="SSF88659">
    <property type="entry name" value="Sigma3 and sigma4 domains of RNA polymerase sigma factors"/>
    <property type="match status" value="1"/>
</dbReference>
<proteinExistence type="inferred from homology"/>
<dbReference type="AlphaFoldDB" id="A0A1V9A0U1"/>
<keyword evidence="2" id="KW-0805">Transcription regulation</keyword>
<evidence type="ECO:0000259" key="7">
    <source>
        <dbReference type="Pfam" id="PF04542"/>
    </source>
</evidence>
<comment type="caution">
    <text evidence="9">The sequence shown here is derived from an EMBL/GenBank/DDBJ whole genome shotgun (WGS) entry which is preliminary data.</text>
</comment>
<dbReference type="NCBIfam" id="TIGR02937">
    <property type="entry name" value="sigma70-ECF"/>
    <property type="match status" value="1"/>
</dbReference>
<organism evidence="9 10">
    <name type="scientific">Saccharomonospora piscinae</name>
    <dbReference type="NCBI Taxonomy" id="687388"/>
    <lineage>
        <taxon>Bacteria</taxon>
        <taxon>Bacillati</taxon>
        <taxon>Actinomycetota</taxon>
        <taxon>Actinomycetes</taxon>
        <taxon>Pseudonocardiales</taxon>
        <taxon>Pseudonocardiaceae</taxon>
        <taxon>Saccharomonospora</taxon>
    </lineage>
</organism>
<feature type="compositionally biased region" description="Low complexity" evidence="6">
    <location>
        <begin position="363"/>
        <end position="405"/>
    </location>
</feature>
<evidence type="ECO:0000256" key="1">
    <source>
        <dbReference type="ARBA" id="ARBA00010641"/>
    </source>
</evidence>
<feature type="domain" description="Putative zinc-finger" evidence="8">
    <location>
        <begin position="193"/>
        <end position="227"/>
    </location>
</feature>
<dbReference type="STRING" id="1962155.B1813_14675"/>
<sequence length="526" mass="52827">MLKDSVSASDQLGLIERIRGGDDAAFGELFQAHQAAVRRLARGLVADAAEAEDVTAETFFRVLQALRRGNGPRENVRAYLLTVARRVAWEWQAARRDVPVSDEELTEHAGVGADWQVSNADASLVTRAFTSLPERWRTVLWRTEVEGEQPAVLAPHFGLSANATAALARRARIGLRAAYLQAHLAAEHSSGHCRGVVRKLGGYTAGSVTGTEATKISHHLRRCSSCRSTHAELRQVCSSLRAYAGALAVVVPLSGLASTASGGGATTGAAVAAGGSAAVGGAGAGGVSVSTATAVAVSGGGKVGLTFVSAAAVVGMVGTPILDDTAPGWSGAPPQGGVVIERSSGEQTDSSGTGFGSGRDIVGEGALPGSSGSELSSSGAPSTSLPTSLLSSLTGEGPAGSAGSVSGALKDTEYTLPAWSTTGAVTSVVESEVSEVSDTVPPDVPGGPGVGDEIRDDLGVGGDDQDGADEADPVRGPDDRPGGGPPTDPGRPPWAGSPHERVAPDTVTEAVGDSAESPGGADFPGP</sequence>
<keyword evidence="3" id="KW-0731">Sigma factor</keyword>
<dbReference type="Proteomes" id="UP000192591">
    <property type="component" value="Unassembled WGS sequence"/>
</dbReference>
<dbReference type="InterPro" id="IPR039425">
    <property type="entry name" value="RNA_pol_sigma-70-like"/>
</dbReference>
<dbReference type="InterPro" id="IPR027383">
    <property type="entry name" value="Znf_put"/>
</dbReference>
<evidence type="ECO:0000313" key="9">
    <source>
        <dbReference type="EMBL" id="OQO90772.1"/>
    </source>
</evidence>
<feature type="compositionally biased region" description="Basic and acidic residues" evidence="6">
    <location>
        <begin position="472"/>
        <end position="481"/>
    </location>
</feature>
<dbReference type="GO" id="GO:0006352">
    <property type="term" value="P:DNA-templated transcription initiation"/>
    <property type="evidence" value="ECO:0007669"/>
    <property type="project" value="InterPro"/>
</dbReference>
<dbReference type="Pfam" id="PF13490">
    <property type="entry name" value="zf-HC2"/>
    <property type="match status" value="1"/>
</dbReference>
<dbReference type="InterPro" id="IPR013324">
    <property type="entry name" value="RNA_pol_sigma_r3/r4-like"/>
</dbReference>
<evidence type="ECO:0000259" key="8">
    <source>
        <dbReference type="Pfam" id="PF13490"/>
    </source>
</evidence>
<dbReference type="RefSeq" id="WP_081192866.1">
    <property type="nucleotide sequence ID" value="NZ_MWIH01000006.1"/>
</dbReference>
<dbReference type="Gene3D" id="1.10.10.1320">
    <property type="entry name" value="Anti-sigma factor, zinc-finger domain"/>
    <property type="match status" value="1"/>
</dbReference>
<keyword evidence="4" id="KW-0238">DNA-binding</keyword>
<evidence type="ECO:0000313" key="10">
    <source>
        <dbReference type="Proteomes" id="UP000192591"/>
    </source>
</evidence>
<feature type="domain" description="RNA polymerase sigma-70 region 2" evidence="7">
    <location>
        <begin position="29"/>
        <end position="88"/>
    </location>
</feature>
<dbReference type="GO" id="GO:0003677">
    <property type="term" value="F:DNA binding"/>
    <property type="evidence" value="ECO:0007669"/>
    <property type="project" value="UniProtKB-KW"/>
</dbReference>
<feature type="compositionally biased region" description="Pro residues" evidence="6">
    <location>
        <begin position="483"/>
        <end position="492"/>
    </location>
</feature>
<keyword evidence="10" id="KW-1185">Reference proteome</keyword>
<evidence type="ECO:0000256" key="3">
    <source>
        <dbReference type="ARBA" id="ARBA00023082"/>
    </source>
</evidence>